<evidence type="ECO:0000313" key="2">
    <source>
        <dbReference type="EMBL" id="AFM03710.1"/>
    </source>
</evidence>
<dbReference type="GO" id="GO:0008080">
    <property type="term" value="F:N-acetyltransferase activity"/>
    <property type="evidence" value="ECO:0007669"/>
    <property type="project" value="TreeGrafter"/>
</dbReference>
<evidence type="ECO:0000313" key="3">
    <source>
        <dbReference type="Proteomes" id="UP000006054"/>
    </source>
</evidence>
<dbReference type="Proteomes" id="UP000006054">
    <property type="component" value="Chromosome"/>
</dbReference>
<dbReference type="EMBL" id="CP003345">
    <property type="protein sequence ID" value="AFM03710.1"/>
    <property type="molecule type" value="Genomic_DNA"/>
</dbReference>
<organism evidence="2 3">
    <name type="scientific">Bernardetia litoralis (strain ATCC 23117 / DSM 6794 / NBRC 15988 / NCIMB 1366 / Fx l1 / Sio-4)</name>
    <name type="common">Flexibacter litoralis</name>
    <dbReference type="NCBI Taxonomy" id="880071"/>
    <lineage>
        <taxon>Bacteria</taxon>
        <taxon>Pseudomonadati</taxon>
        <taxon>Bacteroidota</taxon>
        <taxon>Cytophagia</taxon>
        <taxon>Cytophagales</taxon>
        <taxon>Bernardetiaceae</taxon>
        <taxon>Bernardetia</taxon>
    </lineage>
</organism>
<dbReference type="InterPro" id="IPR016181">
    <property type="entry name" value="Acyl_CoA_acyltransferase"/>
</dbReference>
<dbReference type="HOGENOM" id="CLU_056607_6_2_10"/>
<dbReference type="InterPro" id="IPR039143">
    <property type="entry name" value="GNPNAT1-like"/>
</dbReference>
<dbReference type="PROSITE" id="PS51186">
    <property type="entry name" value="GNAT"/>
    <property type="match status" value="1"/>
</dbReference>
<dbReference type="Gene3D" id="3.40.630.30">
    <property type="match status" value="1"/>
</dbReference>
<dbReference type="PANTHER" id="PTHR13355">
    <property type="entry name" value="GLUCOSAMINE 6-PHOSPHATE N-ACETYLTRANSFERASE"/>
    <property type="match status" value="1"/>
</dbReference>
<proteinExistence type="predicted"/>
<dbReference type="InterPro" id="IPR000182">
    <property type="entry name" value="GNAT_dom"/>
</dbReference>
<reference evidence="3" key="1">
    <citation type="submission" date="2012-06" db="EMBL/GenBank/DDBJ databases">
        <title>The complete genome of Flexibacter litoralis DSM 6794.</title>
        <authorList>
            <person name="Lucas S."/>
            <person name="Copeland A."/>
            <person name="Lapidus A."/>
            <person name="Glavina del Rio T."/>
            <person name="Dalin E."/>
            <person name="Tice H."/>
            <person name="Bruce D."/>
            <person name="Goodwin L."/>
            <person name="Pitluck S."/>
            <person name="Peters L."/>
            <person name="Ovchinnikova G."/>
            <person name="Lu M."/>
            <person name="Kyrpides N."/>
            <person name="Mavromatis K."/>
            <person name="Ivanova N."/>
            <person name="Brettin T."/>
            <person name="Detter J.C."/>
            <person name="Han C."/>
            <person name="Larimer F."/>
            <person name="Land M."/>
            <person name="Hauser L."/>
            <person name="Markowitz V."/>
            <person name="Cheng J.-F."/>
            <person name="Hugenholtz P."/>
            <person name="Woyke T."/>
            <person name="Wu D."/>
            <person name="Spring S."/>
            <person name="Lang E."/>
            <person name="Kopitz M."/>
            <person name="Brambilla E."/>
            <person name="Klenk H.-P."/>
            <person name="Eisen J.A."/>
        </authorList>
    </citation>
    <scope>NUCLEOTIDE SEQUENCE [LARGE SCALE GENOMIC DNA]</scope>
    <source>
        <strain evidence="3">ATCC 23117 / DSM 6794 / NBRC 15988 / NCIMB 1366 / Sio-4</strain>
    </source>
</reference>
<sequence>MNIQIFEGIPSENLEHAFLIRRIVFIEGQDVPEEDDFDGLDEASMHILAIDENEKAIGTARFRVTEKHKDNSAKKIKLERFAVLEEDRGKKVGQKMVEFSLEQIQKKEEYKTVEMIYLHAQLAAVSLYERCGFKKEGDIFDESGILHYKMILITT</sequence>
<dbReference type="eggNOG" id="COG2153">
    <property type="taxonomic scope" value="Bacteria"/>
</dbReference>
<dbReference type="OrthoDB" id="9796171at2"/>
<name>I4AIC5_BERLS</name>
<accession>I4AIC5</accession>
<gene>
    <name evidence="2" type="ordered locus">Fleli_1276</name>
</gene>
<evidence type="ECO:0000259" key="1">
    <source>
        <dbReference type="PROSITE" id="PS51186"/>
    </source>
</evidence>
<keyword evidence="3" id="KW-1185">Reference proteome</keyword>
<feature type="domain" description="N-acetyltransferase" evidence="1">
    <location>
        <begin position="3"/>
        <end position="155"/>
    </location>
</feature>
<dbReference type="KEGG" id="fli:Fleli_1276"/>
<dbReference type="Pfam" id="PF13673">
    <property type="entry name" value="Acetyltransf_10"/>
    <property type="match status" value="1"/>
</dbReference>
<keyword evidence="2" id="KW-0808">Transferase</keyword>
<dbReference type="CDD" id="cd04301">
    <property type="entry name" value="NAT_SF"/>
    <property type="match status" value="1"/>
</dbReference>
<dbReference type="STRING" id="880071.Fleli_1276"/>
<keyword evidence="2" id="KW-0012">Acyltransferase</keyword>
<dbReference type="RefSeq" id="WP_014797167.1">
    <property type="nucleotide sequence ID" value="NC_018018.1"/>
</dbReference>
<dbReference type="AlphaFoldDB" id="I4AIC5"/>
<protein>
    <submittedName>
        <fullName evidence="2">Putative acyltransferase</fullName>
    </submittedName>
</protein>
<dbReference type="SUPFAM" id="SSF55729">
    <property type="entry name" value="Acyl-CoA N-acyltransferases (Nat)"/>
    <property type="match status" value="1"/>
</dbReference>